<name>A0A645AZY2_9ZZZZ</name>
<protein>
    <submittedName>
        <fullName evidence="4">D-xylose-binding periplasmic protein</fullName>
    </submittedName>
</protein>
<dbReference type="Pfam" id="PF13407">
    <property type="entry name" value="Peripla_BP_4"/>
    <property type="match status" value="1"/>
</dbReference>
<organism evidence="4">
    <name type="scientific">bioreactor metagenome</name>
    <dbReference type="NCBI Taxonomy" id="1076179"/>
    <lineage>
        <taxon>unclassified sequences</taxon>
        <taxon>metagenomes</taxon>
        <taxon>ecological metagenomes</taxon>
    </lineage>
</organism>
<comment type="subcellular location">
    <subcellularLocation>
        <location evidence="1">Cell envelope</location>
    </subcellularLocation>
</comment>
<evidence type="ECO:0000256" key="2">
    <source>
        <dbReference type="ARBA" id="ARBA00022729"/>
    </source>
</evidence>
<dbReference type="PANTHER" id="PTHR30036:SF1">
    <property type="entry name" value="D-XYLOSE-BINDING PERIPLASMIC PROTEIN"/>
    <property type="match status" value="1"/>
</dbReference>
<dbReference type="InterPro" id="IPR025997">
    <property type="entry name" value="SBP_2_dom"/>
</dbReference>
<evidence type="ECO:0000256" key="1">
    <source>
        <dbReference type="ARBA" id="ARBA00004196"/>
    </source>
</evidence>
<dbReference type="InterPro" id="IPR050555">
    <property type="entry name" value="Bact_Solute-Bind_Prot2"/>
</dbReference>
<dbReference type="PANTHER" id="PTHR30036">
    <property type="entry name" value="D-XYLOSE-BINDING PERIPLASMIC PROTEIN"/>
    <property type="match status" value="1"/>
</dbReference>
<gene>
    <name evidence="4" type="primary">xylF_3</name>
    <name evidence="4" type="ORF">SDC9_105532</name>
</gene>
<accession>A0A645AZY2</accession>
<dbReference type="Gene3D" id="3.40.50.2300">
    <property type="match status" value="2"/>
</dbReference>
<keyword evidence="2" id="KW-0732">Signal</keyword>
<dbReference type="GO" id="GO:0030246">
    <property type="term" value="F:carbohydrate binding"/>
    <property type="evidence" value="ECO:0007669"/>
    <property type="project" value="TreeGrafter"/>
</dbReference>
<proteinExistence type="predicted"/>
<comment type="caution">
    <text evidence="4">The sequence shown here is derived from an EMBL/GenBank/DDBJ whole genome shotgun (WGS) entry which is preliminary data.</text>
</comment>
<evidence type="ECO:0000313" key="4">
    <source>
        <dbReference type="EMBL" id="MPM58699.1"/>
    </source>
</evidence>
<feature type="domain" description="Periplasmic binding protein" evidence="3">
    <location>
        <begin position="45"/>
        <end position="299"/>
    </location>
</feature>
<dbReference type="SUPFAM" id="SSF53822">
    <property type="entry name" value="Periplasmic binding protein-like I"/>
    <property type="match status" value="1"/>
</dbReference>
<dbReference type="EMBL" id="VSSQ01016908">
    <property type="protein sequence ID" value="MPM58699.1"/>
    <property type="molecule type" value="Genomic_DNA"/>
</dbReference>
<sequence>MKRTRVYQRTLTLVLALLLSLPFTGCGGGNAEAKKEPSSEDKPLIGMSFDSFLIERWQRDRDVFVSTASELGAEVNVQIANGDANEQVSQIEYFIKKGVDAIVVIAVDCYGLSDTVQKAREAGIPVISYDRLIMNANSDLYISFDNEMVGTMMAQALVDSLPHGGKILSICGSPTDQNVSQANRGFDAVIAKSDLTVVAEEYAPNWLAETAYNVVNKAIADGVVFDGVRCGNDDLASQAFLALSEHRLASTVRLVGQDADLAACQRIVEGTQLMTVYKPVEKLAKEAAEIVVRIARGEKPQTTDTIFDGVYDVPYKKLTPIMVTRDNIDEVIIDGGFHRKEQVYLNLD</sequence>
<dbReference type="InterPro" id="IPR028082">
    <property type="entry name" value="Peripla_BP_I"/>
</dbReference>
<dbReference type="GO" id="GO:0030288">
    <property type="term" value="C:outer membrane-bounded periplasmic space"/>
    <property type="evidence" value="ECO:0007669"/>
    <property type="project" value="TreeGrafter"/>
</dbReference>
<dbReference type="AlphaFoldDB" id="A0A645AZY2"/>
<reference evidence="4" key="1">
    <citation type="submission" date="2019-08" db="EMBL/GenBank/DDBJ databases">
        <authorList>
            <person name="Kucharzyk K."/>
            <person name="Murdoch R.W."/>
            <person name="Higgins S."/>
            <person name="Loffler F."/>
        </authorList>
    </citation>
    <scope>NUCLEOTIDE SEQUENCE</scope>
</reference>
<evidence type="ECO:0000259" key="3">
    <source>
        <dbReference type="Pfam" id="PF13407"/>
    </source>
</evidence>